<dbReference type="RefSeq" id="WP_188663417.1">
    <property type="nucleotide sequence ID" value="NZ_BMKC01000002.1"/>
</dbReference>
<proteinExistence type="predicted"/>
<protein>
    <recommendedName>
        <fullName evidence="4">Sel1 repeat family protein</fullName>
    </recommendedName>
</protein>
<keyword evidence="3" id="KW-1185">Reference proteome</keyword>
<dbReference type="SMART" id="SM00671">
    <property type="entry name" value="SEL1"/>
    <property type="match status" value="1"/>
</dbReference>
<dbReference type="EMBL" id="BMKC01000002">
    <property type="protein sequence ID" value="GGA80310.1"/>
    <property type="molecule type" value="Genomic_DNA"/>
</dbReference>
<keyword evidence="1" id="KW-0732">Signal</keyword>
<dbReference type="Proteomes" id="UP000623419">
    <property type="component" value="Unassembled WGS sequence"/>
</dbReference>
<evidence type="ECO:0000313" key="2">
    <source>
        <dbReference type="EMBL" id="GGA80310.1"/>
    </source>
</evidence>
<evidence type="ECO:0000313" key="3">
    <source>
        <dbReference type="Proteomes" id="UP000623419"/>
    </source>
</evidence>
<dbReference type="SUPFAM" id="SSF81901">
    <property type="entry name" value="HCP-like"/>
    <property type="match status" value="1"/>
</dbReference>
<feature type="chain" id="PRO_5045636091" description="Sel1 repeat family protein" evidence="1">
    <location>
        <begin position="24"/>
        <end position="240"/>
    </location>
</feature>
<organism evidence="2 3">
    <name type="scientific">Arenimonas soli</name>
    <dbReference type="NCBI Taxonomy" id="2269504"/>
    <lineage>
        <taxon>Bacteria</taxon>
        <taxon>Pseudomonadati</taxon>
        <taxon>Pseudomonadota</taxon>
        <taxon>Gammaproteobacteria</taxon>
        <taxon>Lysobacterales</taxon>
        <taxon>Lysobacteraceae</taxon>
        <taxon>Arenimonas</taxon>
    </lineage>
</organism>
<dbReference type="InterPro" id="IPR011990">
    <property type="entry name" value="TPR-like_helical_dom_sf"/>
</dbReference>
<sequence>MHRIACSLLIASSLALSASPATAQDLRAEEARIVMTSAFLADHPDLKWRKRGLEAYRAGRLREAHDAFVTAARYADKPAQAMLAEMYWRGEGIERDRPRAYAWADLAAERAWPDLLGKREHYWHQLSRRERQRAIEVGLPLLREFGDDAAKPRIESILAQARRRITGSRVGHVGYLNVRMPAHAADPMKSGYDVDGALVYAAKYYKPEAYYAWQEKTWRENGVGQVDIGRIEQEPDAGAE</sequence>
<comment type="caution">
    <text evidence="2">The sequence shown here is derived from an EMBL/GenBank/DDBJ whole genome shotgun (WGS) entry which is preliminary data.</text>
</comment>
<dbReference type="Pfam" id="PF08238">
    <property type="entry name" value="Sel1"/>
    <property type="match status" value="1"/>
</dbReference>
<gene>
    <name evidence="2" type="ORF">GCM10011521_18230</name>
</gene>
<name>A0ABQ1HKA4_9GAMM</name>
<feature type="signal peptide" evidence="1">
    <location>
        <begin position="1"/>
        <end position="23"/>
    </location>
</feature>
<reference evidence="3" key="1">
    <citation type="journal article" date="2019" name="Int. J. Syst. Evol. Microbiol.">
        <title>The Global Catalogue of Microorganisms (GCM) 10K type strain sequencing project: providing services to taxonomists for standard genome sequencing and annotation.</title>
        <authorList>
            <consortium name="The Broad Institute Genomics Platform"/>
            <consortium name="The Broad Institute Genome Sequencing Center for Infectious Disease"/>
            <person name="Wu L."/>
            <person name="Ma J."/>
        </authorList>
    </citation>
    <scope>NUCLEOTIDE SEQUENCE [LARGE SCALE GENOMIC DNA]</scope>
    <source>
        <strain evidence="3">CGMCC 1.15905</strain>
    </source>
</reference>
<evidence type="ECO:0000256" key="1">
    <source>
        <dbReference type="SAM" id="SignalP"/>
    </source>
</evidence>
<evidence type="ECO:0008006" key="4">
    <source>
        <dbReference type="Google" id="ProtNLM"/>
    </source>
</evidence>
<dbReference type="InterPro" id="IPR006597">
    <property type="entry name" value="Sel1-like"/>
</dbReference>
<accession>A0ABQ1HKA4</accession>
<dbReference type="Gene3D" id="1.25.40.10">
    <property type="entry name" value="Tetratricopeptide repeat domain"/>
    <property type="match status" value="1"/>
</dbReference>